<sequence>MQSRSEVKRDEKEREISKEDNEAIKDIEKTVKIDHVDEVFELGFENWMAVEKETIISYQDLTEMDDCDRIELGLKEEIASGKTLEKNKCETLAEDNDNKIKNPVEVIETLNISGCYQDKIRVGKEYDYRKFAKIDEKKDDPNRQSNLQEDQFKESRVRSVNISIENDRTILVNKVDNEDENKKIDIDDLSKLDKEVIRNIEYTKKGEVVTSEVGECINIIESVDNEIVDMLFNPRGRVEPIVLYGP</sequence>
<name>A0A8H4A9W8_GIGMA</name>
<dbReference type="AlphaFoldDB" id="A0A8H4A9W8"/>
<evidence type="ECO:0000313" key="3">
    <source>
        <dbReference type="Proteomes" id="UP000439903"/>
    </source>
</evidence>
<gene>
    <name evidence="2" type="ORF">F8M41_000394</name>
</gene>
<proteinExistence type="predicted"/>
<protein>
    <submittedName>
        <fullName evidence="2">Uncharacterized protein</fullName>
    </submittedName>
</protein>
<evidence type="ECO:0000313" key="2">
    <source>
        <dbReference type="EMBL" id="KAF0461545.1"/>
    </source>
</evidence>
<comment type="caution">
    <text evidence="2">The sequence shown here is derived from an EMBL/GenBank/DDBJ whole genome shotgun (WGS) entry which is preliminary data.</text>
</comment>
<reference evidence="2 3" key="1">
    <citation type="journal article" date="2019" name="Environ. Microbiol.">
        <title>At the nexus of three kingdoms: the genome of the mycorrhizal fungus Gigaspora margarita provides insights into plant, endobacterial and fungal interactions.</title>
        <authorList>
            <person name="Venice F."/>
            <person name="Ghignone S."/>
            <person name="Salvioli di Fossalunga A."/>
            <person name="Amselem J."/>
            <person name="Novero M."/>
            <person name="Xianan X."/>
            <person name="Sedzielewska Toro K."/>
            <person name="Morin E."/>
            <person name="Lipzen A."/>
            <person name="Grigoriev I.V."/>
            <person name="Henrissat B."/>
            <person name="Martin F.M."/>
            <person name="Bonfante P."/>
        </authorList>
    </citation>
    <scope>NUCLEOTIDE SEQUENCE [LARGE SCALE GENOMIC DNA]</scope>
    <source>
        <strain evidence="2 3">BEG34</strain>
    </source>
</reference>
<accession>A0A8H4A9W8</accession>
<dbReference type="EMBL" id="WTPW01001025">
    <property type="protein sequence ID" value="KAF0461545.1"/>
    <property type="molecule type" value="Genomic_DNA"/>
</dbReference>
<feature type="region of interest" description="Disordered" evidence="1">
    <location>
        <begin position="1"/>
        <end position="21"/>
    </location>
</feature>
<organism evidence="2 3">
    <name type="scientific">Gigaspora margarita</name>
    <dbReference type="NCBI Taxonomy" id="4874"/>
    <lineage>
        <taxon>Eukaryota</taxon>
        <taxon>Fungi</taxon>
        <taxon>Fungi incertae sedis</taxon>
        <taxon>Mucoromycota</taxon>
        <taxon>Glomeromycotina</taxon>
        <taxon>Glomeromycetes</taxon>
        <taxon>Diversisporales</taxon>
        <taxon>Gigasporaceae</taxon>
        <taxon>Gigaspora</taxon>
    </lineage>
</organism>
<dbReference type="Proteomes" id="UP000439903">
    <property type="component" value="Unassembled WGS sequence"/>
</dbReference>
<keyword evidence="3" id="KW-1185">Reference proteome</keyword>
<evidence type="ECO:0000256" key="1">
    <source>
        <dbReference type="SAM" id="MobiDB-lite"/>
    </source>
</evidence>